<reference evidence="1 2" key="1">
    <citation type="submission" date="2022-01" db="EMBL/GenBank/DDBJ databases">
        <authorList>
            <person name="Xiong W."/>
            <person name="Schranz E."/>
        </authorList>
    </citation>
    <scope>NUCLEOTIDE SEQUENCE [LARGE SCALE GENOMIC DNA]</scope>
</reference>
<keyword evidence="2" id="KW-1185">Reference proteome</keyword>
<sequence length="80" mass="9062">MDLCRGGRNRGDYASQFNQLHDDMITTTTIHKLMGLLMTGGGHGGARVVQEDLPIGETVEHKIIRREYIDSWINPNEMLH</sequence>
<dbReference type="AlphaFoldDB" id="A0AAU9MDY4"/>
<dbReference type="EMBL" id="CAKMRJ010001112">
    <property type="protein sequence ID" value="CAH1422329.1"/>
    <property type="molecule type" value="Genomic_DNA"/>
</dbReference>
<organism evidence="1 2">
    <name type="scientific">Lactuca virosa</name>
    <dbReference type="NCBI Taxonomy" id="75947"/>
    <lineage>
        <taxon>Eukaryota</taxon>
        <taxon>Viridiplantae</taxon>
        <taxon>Streptophyta</taxon>
        <taxon>Embryophyta</taxon>
        <taxon>Tracheophyta</taxon>
        <taxon>Spermatophyta</taxon>
        <taxon>Magnoliopsida</taxon>
        <taxon>eudicotyledons</taxon>
        <taxon>Gunneridae</taxon>
        <taxon>Pentapetalae</taxon>
        <taxon>asterids</taxon>
        <taxon>campanulids</taxon>
        <taxon>Asterales</taxon>
        <taxon>Asteraceae</taxon>
        <taxon>Cichorioideae</taxon>
        <taxon>Cichorieae</taxon>
        <taxon>Lactucinae</taxon>
        <taxon>Lactuca</taxon>
    </lineage>
</organism>
<name>A0AAU9MDY4_9ASTR</name>
<protein>
    <submittedName>
        <fullName evidence="1">Uncharacterized protein</fullName>
    </submittedName>
</protein>
<evidence type="ECO:0000313" key="1">
    <source>
        <dbReference type="EMBL" id="CAH1422329.1"/>
    </source>
</evidence>
<proteinExistence type="predicted"/>
<gene>
    <name evidence="1" type="ORF">LVIROSA_LOCUS9668</name>
</gene>
<dbReference type="Proteomes" id="UP001157418">
    <property type="component" value="Unassembled WGS sequence"/>
</dbReference>
<evidence type="ECO:0000313" key="2">
    <source>
        <dbReference type="Proteomes" id="UP001157418"/>
    </source>
</evidence>
<comment type="caution">
    <text evidence="1">The sequence shown here is derived from an EMBL/GenBank/DDBJ whole genome shotgun (WGS) entry which is preliminary data.</text>
</comment>
<accession>A0AAU9MDY4</accession>